<feature type="compositionally biased region" description="Polar residues" evidence="1">
    <location>
        <begin position="1"/>
        <end position="10"/>
    </location>
</feature>
<evidence type="ECO:0000313" key="2">
    <source>
        <dbReference type="EMBL" id="GBM40006.1"/>
    </source>
</evidence>
<proteinExistence type="predicted"/>
<feature type="compositionally biased region" description="Low complexity" evidence="1">
    <location>
        <begin position="32"/>
        <end position="43"/>
    </location>
</feature>
<accession>A0A4Y2FHH0</accession>
<sequence length="118" mass="13345">MKLYQTNIPENTKHRVSRKEQHLLKSATQADSTNNNSSSTNNTIAQHLTAEQLAMRTRLQRDPPSPFISIPTERDVTCVSQEKFQILVPMIDRATVLEFSGTSILPPSRRNSLQGRDI</sequence>
<gene>
    <name evidence="2" type="ORF">AVEN_217603_1</name>
</gene>
<dbReference type="Proteomes" id="UP000499080">
    <property type="component" value="Unassembled WGS sequence"/>
</dbReference>
<organism evidence="2 3">
    <name type="scientific">Araneus ventricosus</name>
    <name type="common">Orbweaver spider</name>
    <name type="synonym">Epeira ventricosa</name>
    <dbReference type="NCBI Taxonomy" id="182803"/>
    <lineage>
        <taxon>Eukaryota</taxon>
        <taxon>Metazoa</taxon>
        <taxon>Ecdysozoa</taxon>
        <taxon>Arthropoda</taxon>
        <taxon>Chelicerata</taxon>
        <taxon>Arachnida</taxon>
        <taxon>Araneae</taxon>
        <taxon>Araneomorphae</taxon>
        <taxon>Entelegynae</taxon>
        <taxon>Araneoidea</taxon>
        <taxon>Araneidae</taxon>
        <taxon>Araneus</taxon>
    </lineage>
</organism>
<protein>
    <submittedName>
        <fullName evidence="2">Uncharacterized protein</fullName>
    </submittedName>
</protein>
<dbReference type="AlphaFoldDB" id="A0A4Y2FHH0"/>
<keyword evidence="3" id="KW-1185">Reference proteome</keyword>
<evidence type="ECO:0000313" key="3">
    <source>
        <dbReference type="Proteomes" id="UP000499080"/>
    </source>
</evidence>
<dbReference type="EMBL" id="BGPR01000913">
    <property type="protein sequence ID" value="GBM40006.1"/>
    <property type="molecule type" value="Genomic_DNA"/>
</dbReference>
<reference evidence="2 3" key="1">
    <citation type="journal article" date="2019" name="Sci. Rep.">
        <title>Orb-weaving spider Araneus ventricosus genome elucidates the spidroin gene catalogue.</title>
        <authorList>
            <person name="Kono N."/>
            <person name="Nakamura H."/>
            <person name="Ohtoshi R."/>
            <person name="Moran D.A.P."/>
            <person name="Shinohara A."/>
            <person name="Yoshida Y."/>
            <person name="Fujiwara M."/>
            <person name="Mori M."/>
            <person name="Tomita M."/>
            <person name="Arakawa K."/>
        </authorList>
    </citation>
    <scope>NUCLEOTIDE SEQUENCE [LARGE SCALE GENOMIC DNA]</scope>
</reference>
<evidence type="ECO:0000256" key="1">
    <source>
        <dbReference type="SAM" id="MobiDB-lite"/>
    </source>
</evidence>
<comment type="caution">
    <text evidence="2">The sequence shown here is derived from an EMBL/GenBank/DDBJ whole genome shotgun (WGS) entry which is preliminary data.</text>
</comment>
<feature type="region of interest" description="Disordered" evidence="1">
    <location>
        <begin position="1"/>
        <end position="43"/>
    </location>
</feature>
<name>A0A4Y2FHH0_ARAVE</name>